<evidence type="ECO:0000313" key="2">
    <source>
        <dbReference type="EMBL" id="RLW10532.1"/>
    </source>
</evidence>
<evidence type="ECO:0000256" key="1">
    <source>
        <dbReference type="SAM" id="SignalP"/>
    </source>
</evidence>
<protein>
    <submittedName>
        <fullName evidence="2">Uncharacterized protein</fullName>
    </submittedName>
</protein>
<reference evidence="2 3" key="1">
    <citation type="journal article" date="2018" name="Proc. R. Soc. B">
        <title>A non-coding region near Follistatin controls head colour polymorphism in the Gouldian finch.</title>
        <authorList>
            <person name="Toomey M.B."/>
            <person name="Marques C.I."/>
            <person name="Andrade P."/>
            <person name="Araujo P.M."/>
            <person name="Sabatino S."/>
            <person name="Gazda M.A."/>
            <person name="Afonso S."/>
            <person name="Lopes R.J."/>
            <person name="Corbo J.C."/>
            <person name="Carneiro M."/>
        </authorList>
    </citation>
    <scope>NUCLEOTIDE SEQUENCE [LARGE SCALE GENOMIC DNA]</scope>
    <source>
        <strain evidence="2">Red01</strain>
        <tissue evidence="2">Muscle</tissue>
    </source>
</reference>
<accession>A0A3L8SYD9</accession>
<comment type="caution">
    <text evidence="2">The sequence shown here is derived from an EMBL/GenBank/DDBJ whole genome shotgun (WGS) entry which is preliminary data.</text>
</comment>
<proteinExistence type="predicted"/>
<dbReference type="EMBL" id="QUSF01000004">
    <property type="protein sequence ID" value="RLW10532.1"/>
    <property type="molecule type" value="Genomic_DNA"/>
</dbReference>
<gene>
    <name evidence="2" type="ORF">DV515_00001960</name>
</gene>
<organism evidence="2 3">
    <name type="scientific">Chloebia gouldiae</name>
    <name type="common">Gouldian finch</name>
    <name type="synonym">Erythrura gouldiae</name>
    <dbReference type="NCBI Taxonomy" id="44316"/>
    <lineage>
        <taxon>Eukaryota</taxon>
        <taxon>Metazoa</taxon>
        <taxon>Chordata</taxon>
        <taxon>Craniata</taxon>
        <taxon>Vertebrata</taxon>
        <taxon>Euteleostomi</taxon>
        <taxon>Archelosauria</taxon>
        <taxon>Archosauria</taxon>
        <taxon>Dinosauria</taxon>
        <taxon>Saurischia</taxon>
        <taxon>Theropoda</taxon>
        <taxon>Coelurosauria</taxon>
        <taxon>Aves</taxon>
        <taxon>Neognathae</taxon>
        <taxon>Neoaves</taxon>
        <taxon>Telluraves</taxon>
        <taxon>Australaves</taxon>
        <taxon>Passeriformes</taxon>
        <taxon>Passeroidea</taxon>
        <taxon>Passeridae</taxon>
        <taxon>Chloebia</taxon>
    </lineage>
</organism>
<keyword evidence="1" id="KW-0732">Signal</keyword>
<feature type="chain" id="PRO_5018272249" evidence="1">
    <location>
        <begin position="17"/>
        <end position="50"/>
    </location>
</feature>
<dbReference type="Proteomes" id="UP000276834">
    <property type="component" value="Unassembled WGS sequence"/>
</dbReference>
<evidence type="ECO:0000313" key="3">
    <source>
        <dbReference type="Proteomes" id="UP000276834"/>
    </source>
</evidence>
<feature type="signal peptide" evidence="1">
    <location>
        <begin position="1"/>
        <end position="16"/>
    </location>
</feature>
<name>A0A3L8SYD9_CHLGU</name>
<sequence length="50" mass="5432">MQRRKVLVLVLPGVLALLDSTPLPSCGLKLRPKTPARYLMLSLWGGLCVG</sequence>
<keyword evidence="3" id="KW-1185">Reference proteome</keyword>
<dbReference type="AlphaFoldDB" id="A0A3L8SYD9"/>